<dbReference type="Pfam" id="PF03713">
    <property type="entry name" value="DUF305"/>
    <property type="match status" value="1"/>
</dbReference>
<gene>
    <name evidence="2" type="ORF">KCMC57_13530</name>
</gene>
<organism evidence="2">
    <name type="scientific">Kitasatospora sp. CMC57</name>
    <dbReference type="NCBI Taxonomy" id="3231513"/>
    <lineage>
        <taxon>Bacteria</taxon>
        <taxon>Bacillati</taxon>
        <taxon>Actinomycetota</taxon>
        <taxon>Actinomycetes</taxon>
        <taxon>Kitasatosporales</taxon>
        <taxon>Streptomycetaceae</taxon>
        <taxon>Kitasatospora</taxon>
    </lineage>
</organism>
<dbReference type="Gene3D" id="1.20.1260.10">
    <property type="match status" value="1"/>
</dbReference>
<name>A0AB33JWR7_9ACTN</name>
<dbReference type="PANTHER" id="PTHR36933:SF1">
    <property type="entry name" value="SLL0788 PROTEIN"/>
    <property type="match status" value="1"/>
</dbReference>
<dbReference type="AlphaFoldDB" id="A0AB33JWR7"/>
<evidence type="ECO:0000313" key="2">
    <source>
        <dbReference type="EMBL" id="BFP44985.1"/>
    </source>
</evidence>
<sequence>MHLTTTSPETTSLKPNRRVPLAAAALLAGALLLTACGSGSGSGDGHDAHHAVPAVTPAGTGKAYNAADVAFAQGMIPHHRQALEMAELASGRAASPEVAQLAAAIRAVQDPEIATMSGWLSGWGEQVPQPGAAGAHAGHGGAGAAGMMTEPEMNSLKEATGAAFDTAFLKLMVAHHTGAVEMAETEQGKGGYAPAKELAAAVINGQSAEIEQMNRLLGGASAH</sequence>
<dbReference type="RefSeq" id="WP_407987544.1">
    <property type="nucleotide sequence ID" value="NZ_AP035881.2"/>
</dbReference>
<feature type="domain" description="DUF305" evidence="1">
    <location>
        <begin position="68"/>
        <end position="217"/>
    </location>
</feature>
<dbReference type="PANTHER" id="PTHR36933">
    <property type="entry name" value="SLL0788 PROTEIN"/>
    <property type="match status" value="1"/>
</dbReference>
<proteinExistence type="predicted"/>
<evidence type="ECO:0000259" key="1">
    <source>
        <dbReference type="Pfam" id="PF03713"/>
    </source>
</evidence>
<protein>
    <submittedName>
        <fullName evidence="2">DUF305 domain-containing protein</fullName>
    </submittedName>
</protein>
<reference evidence="2" key="1">
    <citation type="submission" date="2024-07" db="EMBL/GenBank/DDBJ databases">
        <title>Complete genome sequences of cellulolytic bacteria, Kitasatospora sp. CMC57 and Streptomyces sp. CMC78, isolated from Japanese agricultural soil.</title>
        <authorList>
            <person name="Hashimoto T."/>
            <person name="Ito M."/>
            <person name="Iwamoto M."/>
            <person name="Fukahori D."/>
            <person name="Shoda T."/>
            <person name="Sakoda M."/>
            <person name="Morohoshi T."/>
            <person name="Mitsuboshi M."/>
            <person name="Nishizawa T."/>
        </authorList>
    </citation>
    <scope>NUCLEOTIDE SEQUENCE</scope>
    <source>
        <strain evidence="2">CMC57</strain>
    </source>
</reference>
<dbReference type="InterPro" id="IPR012347">
    <property type="entry name" value="Ferritin-like"/>
</dbReference>
<dbReference type="EMBL" id="AP035881">
    <property type="protein sequence ID" value="BFP44985.1"/>
    <property type="molecule type" value="Genomic_DNA"/>
</dbReference>
<accession>A0AB33JWR7</accession>
<dbReference type="InterPro" id="IPR005183">
    <property type="entry name" value="DUF305_CopM-like"/>
</dbReference>